<reference evidence="1" key="1">
    <citation type="submission" date="2024-07" db="EMBL/GenBank/DDBJ databases">
        <title>Genome Analysis of a Potential Novel Vibrio Species Secreting pH- and Thermo-stable Alginate Lyase and its Application in Producing Alginate Oligosaccharides.</title>
        <authorList>
            <person name="Huang H."/>
            <person name="Bao K."/>
        </authorList>
    </citation>
    <scope>NUCLEOTIDE SEQUENCE</scope>
    <source>
        <strain evidence="1">HB236076</strain>
        <plasmid evidence="1">p-HB236076</plasmid>
    </source>
</reference>
<evidence type="ECO:0000313" key="1">
    <source>
        <dbReference type="EMBL" id="XDK26788.1"/>
    </source>
</evidence>
<dbReference type="AlphaFoldDB" id="A0AB39HI18"/>
<organism evidence="1">
    <name type="scientific">Vibrio sp. HB236076</name>
    <dbReference type="NCBI Taxonomy" id="3232307"/>
    <lineage>
        <taxon>Bacteria</taxon>
        <taxon>Pseudomonadati</taxon>
        <taxon>Pseudomonadota</taxon>
        <taxon>Gammaproteobacteria</taxon>
        <taxon>Vibrionales</taxon>
        <taxon>Vibrionaceae</taxon>
        <taxon>Vibrio</taxon>
    </lineage>
</organism>
<protein>
    <submittedName>
        <fullName evidence="1">Uncharacterized protein</fullName>
    </submittedName>
</protein>
<dbReference type="RefSeq" id="WP_306099703.1">
    <property type="nucleotide sequence ID" value="NZ_CP162602.1"/>
</dbReference>
<sequence length="82" mass="9136">MNFDQNIISTMAELETFIRAAESGTLGIDQVAGIALATNNADGRRFIALLDDKQQLLLGRWVTEEIFHQGQDLVRYGKTSTH</sequence>
<keyword evidence="1" id="KW-0614">Plasmid</keyword>
<gene>
    <name evidence="1" type="ORF">AB0763_13440</name>
</gene>
<dbReference type="KEGG" id="vih:AB0763_13440"/>
<accession>A0AB39HI18</accession>
<proteinExistence type="predicted"/>
<dbReference type="EMBL" id="CP162602">
    <property type="protein sequence ID" value="XDK26788.1"/>
    <property type="molecule type" value="Genomic_DNA"/>
</dbReference>
<name>A0AB39HI18_9VIBR</name>
<geneLocation type="plasmid" evidence="1">
    <name>p-HB236076</name>
</geneLocation>